<dbReference type="InterPro" id="IPR017748">
    <property type="entry name" value="TagF"/>
</dbReference>
<accession>A0A811GDA7</accession>
<sequence length="319" mass="36414">MHTMKTLPLYYGKYPARGDFLKTRGQSSLIQLLNQWITEALEHAMQSPDFDSAYVQLPTLDFFIANPHEAKFLVANLISSEDSSGRQFPMVLSHLLEVEWPQDNIFYAPACYKQTLIDLFQQNQGMRSIRDPEILLDKLDKLSSKIQVFTNIEIADFYEQHTMYSFAHLMKLSAYELAQSMIALGLLLQPVIQQGTIRLKKGLILPINNSIYCYEIAAFWVNLISHFIAQHNVELFIGILHGDSPVLLLGFQGADIIALSEIINQNLDSPHWVSLVQANWIDAYLEQNAGLAALEQVLNERQLSLIQAIKLFRQTFIQE</sequence>
<dbReference type="InterPro" id="IPR038225">
    <property type="entry name" value="TagF_sf"/>
</dbReference>
<dbReference type="RefSeq" id="WP_174560600.1">
    <property type="nucleotide sequence ID" value="NZ_CADDTS010000048.1"/>
</dbReference>
<comment type="caution">
    <text evidence="1">The sequence shown here is derived from an EMBL/GenBank/DDBJ whole genome shotgun (WGS) entry which is preliminary data.</text>
</comment>
<evidence type="ECO:0000313" key="1">
    <source>
        <dbReference type="EMBL" id="CAB1221477.1"/>
    </source>
</evidence>
<dbReference type="NCBIfam" id="TIGR03373">
    <property type="entry name" value="VI_minor_4"/>
    <property type="match status" value="1"/>
</dbReference>
<dbReference type="EMBL" id="CADDTS010000048">
    <property type="protein sequence ID" value="CAB1221477.1"/>
    <property type="molecule type" value="Genomic_DNA"/>
</dbReference>
<evidence type="ECO:0008006" key="3">
    <source>
        <dbReference type="Google" id="ProtNLM"/>
    </source>
</evidence>
<organism evidence="1 2">
    <name type="scientific">Acinetobacter bouvetii</name>
    <dbReference type="NCBI Taxonomy" id="202951"/>
    <lineage>
        <taxon>Bacteria</taxon>
        <taxon>Pseudomonadati</taxon>
        <taxon>Pseudomonadota</taxon>
        <taxon>Gammaproteobacteria</taxon>
        <taxon>Moraxellales</taxon>
        <taxon>Moraxellaceae</taxon>
        <taxon>Acinetobacter</taxon>
    </lineage>
</organism>
<evidence type="ECO:0000313" key="2">
    <source>
        <dbReference type="Proteomes" id="UP000489961"/>
    </source>
</evidence>
<name>A0A811GDA7_9GAMM</name>
<reference evidence="1 2" key="1">
    <citation type="submission" date="2020-02" db="EMBL/GenBank/DDBJ databases">
        <authorList>
            <person name="Chaudhuri R."/>
        </authorList>
    </citation>
    <scope>NUCLEOTIDE SEQUENCE [LARGE SCALE GENOMIC DNA]</scope>
    <source>
        <strain evidence="1">SFB21</strain>
    </source>
</reference>
<protein>
    <recommendedName>
        <fullName evidence="3">Type VI secretion system-associated protein TagF</fullName>
    </recommendedName>
</protein>
<dbReference type="AlphaFoldDB" id="A0A811GDA7"/>
<dbReference type="Gene3D" id="3.40.1730.10">
    <property type="entry name" value="pa0076 domain"/>
    <property type="match status" value="1"/>
</dbReference>
<proteinExistence type="predicted"/>
<dbReference type="Proteomes" id="UP000489961">
    <property type="component" value="Unassembled WGS sequence"/>
</dbReference>
<gene>
    <name evidence="1" type="ORF">SFB21_2816</name>
</gene>
<dbReference type="Pfam" id="PF09867">
    <property type="entry name" value="TagF_N"/>
    <property type="match status" value="1"/>
</dbReference>